<dbReference type="STRING" id="35752.SAMN05421541_1263"/>
<dbReference type="Gene3D" id="3.40.50.300">
    <property type="entry name" value="P-loop containing nucleotide triphosphate hydrolases"/>
    <property type="match status" value="1"/>
</dbReference>
<evidence type="ECO:0000313" key="2">
    <source>
        <dbReference type="Proteomes" id="UP000199645"/>
    </source>
</evidence>
<keyword evidence="1" id="KW-0418">Kinase</keyword>
<dbReference type="RefSeq" id="WP_093621742.1">
    <property type="nucleotide sequence ID" value="NZ_BOMT01000107.1"/>
</dbReference>
<keyword evidence="2" id="KW-1185">Reference proteome</keyword>
<dbReference type="OrthoDB" id="3819922at2"/>
<evidence type="ECO:0000313" key="1">
    <source>
        <dbReference type="EMBL" id="SFF85587.1"/>
    </source>
</evidence>
<dbReference type="AlphaFoldDB" id="A0A1I2M7T5"/>
<dbReference type="Proteomes" id="UP000199645">
    <property type="component" value="Unassembled WGS sequence"/>
</dbReference>
<dbReference type="EMBL" id="FONV01000026">
    <property type="protein sequence ID" value="SFF85587.1"/>
    <property type="molecule type" value="Genomic_DNA"/>
</dbReference>
<reference evidence="1 2" key="1">
    <citation type="submission" date="2016-10" db="EMBL/GenBank/DDBJ databases">
        <authorList>
            <person name="de Groot N.N."/>
        </authorList>
    </citation>
    <scope>NUCLEOTIDE SEQUENCE [LARGE SCALE GENOMIC DNA]</scope>
    <source>
        <strain evidence="1 2">DSM 43019</strain>
    </source>
</reference>
<name>A0A1I2M7T5_9ACTN</name>
<proteinExistence type="predicted"/>
<dbReference type="GO" id="GO:0016301">
    <property type="term" value="F:kinase activity"/>
    <property type="evidence" value="ECO:0007669"/>
    <property type="project" value="UniProtKB-KW"/>
</dbReference>
<organism evidence="1 2">
    <name type="scientific">Actinoplanes philippinensis</name>
    <dbReference type="NCBI Taxonomy" id="35752"/>
    <lineage>
        <taxon>Bacteria</taxon>
        <taxon>Bacillati</taxon>
        <taxon>Actinomycetota</taxon>
        <taxon>Actinomycetes</taxon>
        <taxon>Micromonosporales</taxon>
        <taxon>Micromonosporaceae</taxon>
        <taxon>Actinoplanes</taxon>
    </lineage>
</organism>
<dbReference type="InterPro" id="IPR027417">
    <property type="entry name" value="P-loop_NTPase"/>
</dbReference>
<protein>
    <submittedName>
        <fullName evidence="1">Predicted kinase</fullName>
    </submittedName>
</protein>
<dbReference type="SUPFAM" id="SSF52540">
    <property type="entry name" value="P-loop containing nucleoside triphosphate hydrolases"/>
    <property type="match status" value="1"/>
</dbReference>
<dbReference type="Pfam" id="PF13671">
    <property type="entry name" value="AAA_33"/>
    <property type="match status" value="1"/>
</dbReference>
<sequence>MQSVAQRLILINGLPGSGKSTLAGRLAPALRVPLIGKDALKEAMAAAVPGVPPGALGPVASQVMWELAAATPGVVILESWWFRPRDLGFVAEGVARSGAVSTVEIWCSVPPGVAVERYRARGRHTVHEDDRRLAEDWPRWAAEARPLDIGPTIVVETDRPVVATHLIQAITQAIGGV</sequence>
<accession>A0A1I2M7T5</accession>
<keyword evidence="1" id="KW-0808">Transferase</keyword>
<gene>
    <name evidence="1" type="ORF">SAMN05421541_1263</name>
</gene>